<dbReference type="PANTHER" id="PTHR46085">
    <property type="entry name" value="ARFGAP/RECO-RELATED"/>
    <property type="match status" value="1"/>
</dbReference>
<keyword evidence="2" id="KW-0067">ATP-binding</keyword>
<dbReference type="Proteomes" id="UP001632038">
    <property type="component" value="Unassembled WGS sequence"/>
</dbReference>
<evidence type="ECO:0000256" key="1">
    <source>
        <dbReference type="ARBA" id="ARBA00022741"/>
    </source>
</evidence>
<dbReference type="SUPFAM" id="SSF56059">
    <property type="entry name" value="Glutathione synthetase ATP-binding domain-like"/>
    <property type="match status" value="1"/>
</dbReference>
<evidence type="ECO:0000313" key="6">
    <source>
        <dbReference type="Proteomes" id="UP001632038"/>
    </source>
</evidence>
<sequence>MLTEGNSIAEQDEVLIAAQERQKRGECWDFGLAPRGSTSDLRGCSGKHKRRRWRVWWRGKRIGQAVASWDEFGYPLMIKSKRLAYDGRGNAVAKNEDEISLAVNALGGYARGLYVKKWAPFVKCYLRNFEGYIEASESGMRWDLMKVDGLTNDEVKSHLQVVHPFQRLRMVNGGSVATETSSHGGSRPRLICSVPQYVCTNFSTFVCTTCSGIHREFTHRVKSVSMAKFTPQEISALQGGGNASGREIYLNGLDPQRNSLPDGRLRDFINHVYVGRRYTGERNLEKPLREKMV</sequence>
<keyword evidence="3" id="KW-0862">Zinc</keyword>
<dbReference type="InterPro" id="IPR001164">
    <property type="entry name" value="ArfGAP_dom"/>
</dbReference>
<dbReference type="PROSITE" id="PS50115">
    <property type="entry name" value="ARFGAP"/>
    <property type="match status" value="1"/>
</dbReference>
<keyword evidence="3" id="KW-0863">Zinc-finger</keyword>
<organism evidence="5 6">
    <name type="scientific">Castilleja foliolosa</name>
    <dbReference type="NCBI Taxonomy" id="1961234"/>
    <lineage>
        <taxon>Eukaryota</taxon>
        <taxon>Viridiplantae</taxon>
        <taxon>Streptophyta</taxon>
        <taxon>Embryophyta</taxon>
        <taxon>Tracheophyta</taxon>
        <taxon>Spermatophyta</taxon>
        <taxon>Magnoliopsida</taxon>
        <taxon>eudicotyledons</taxon>
        <taxon>Gunneridae</taxon>
        <taxon>Pentapetalae</taxon>
        <taxon>asterids</taxon>
        <taxon>lamiids</taxon>
        <taxon>Lamiales</taxon>
        <taxon>Orobanchaceae</taxon>
        <taxon>Pedicularideae</taxon>
        <taxon>Castillejinae</taxon>
        <taxon>Castilleja</taxon>
    </lineage>
</organism>
<dbReference type="InterPro" id="IPR037278">
    <property type="entry name" value="ARFGAP/RecO"/>
</dbReference>
<gene>
    <name evidence="5" type="ORF">CASFOL_002600</name>
</gene>
<dbReference type="Pfam" id="PF02222">
    <property type="entry name" value="ATP-grasp"/>
    <property type="match status" value="1"/>
</dbReference>
<evidence type="ECO:0000256" key="2">
    <source>
        <dbReference type="ARBA" id="ARBA00022840"/>
    </source>
</evidence>
<reference evidence="6" key="1">
    <citation type="journal article" date="2024" name="IScience">
        <title>Strigolactones Initiate the Formation of Haustorium-like Structures in Castilleja.</title>
        <authorList>
            <person name="Buerger M."/>
            <person name="Peterson D."/>
            <person name="Chory J."/>
        </authorList>
    </citation>
    <scope>NUCLEOTIDE SEQUENCE [LARGE SCALE GENOMIC DNA]</scope>
</reference>
<dbReference type="PANTHER" id="PTHR46085:SF3">
    <property type="entry name" value="ARF GTPASE ACTIVATING PROTEIN"/>
    <property type="match status" value="1"/>
</dbReference>
<dbReference type="InterPro" id="IPR038508">
    <property type="entry name" value="ArfGAP_dom_sf"/>
</dbReference>
<feature type="domain" description="Arf-GAP" evidence="4">
    <location>
        <begin position="162"/>
        <end position="286"/>
    </location>
</feature>
<dbReference type="SUPFAM" id="SSF57863">
    <property type="entry name" value="ArfGap/RecO-like zinc finger"/>
    <property type="match status" value="1"/>
</dbReference>
<dbReference type="AlphaFoldDB" id="A0ABD3EFC4"/>
<keyword evidence="3" id="KW-0479">Metal-binding</keyword>
<dbReference type="GO" id="GO:0005524">
    <property type="term" value="F:ATP binding"/>
    <property type="evidence" value="ECO:0007669"/>
    <property type="project" value="UniProtKB-KW"/>
</dbReference>
<keyword evidence="6" id="KW-1185">Reference proteome</keyword>
<evidence type="ECO:0000256" key="3">
    <source>
        <dbReference type="PROSITE-ProRule" id="PRU00288"/>
    </source>
</evidence>
<dbReference type="SMART" id="SM00105">
    <property type="entry name" value="ArfGap"/>
    <property type="match status" value="1"/>
</dbReference>
<dbReference type="GO" id="GO:0008270">
    <property type="term" value="F:zinc ion binding"/>
    <property type="evidence" value="ECO:0007669"/>
    <property type="project" value="UniProtKB-KW"/>
</dbReference>
<dbReference type="Gene3D" id="3.30.1490.20">
    <property type="entry name" value="ATP-grasp fold, A domain"/>
    <property type="match status" value="1"/>
</dbReference>
<protein>
    <recommendedName>
        <fullName evidence="4">Arf-GAP domain-containing protein</fullName>
    </recommendedName>
</protein>
<dbReference type="InterPro" id="IPR003135">
    <property type="entry name" value="ATP-grasp_carboxylate-amine"/>
</dbReference>
<dbReference type="Gene3D" id="1.10.220.150">
    <property type="entry name" value="Arf GTPase activating protein"/>
    <property type="match status" value="1"/>
</dbReference>
<dbReference type="InterPro" id="IPR044820">
    <property type="entry name" value="AGD14-like"/>
</dbReference>
<dbReference type="EMBL" id="JAVIJP010000005">
    <property type="protein sequence ID" value="KAL3652919.1"/>
    <property type="molecule type" value="Genomic_DNA"/>
</dbReference>
<dbReference type="InterPro" id="IPR013815">
    <property type="entry name" value="ATP_grasp_subdomain_1"/>
</dbReference>
<proteinExistence type="predicted"/>
<name>A0ABD3EFC4_9LAMI</name>
<dbReference type="PRINTS" id="PR00405">
    <property type="entry name" value="REVINTRACTNG"/>
</dbReference>
<evidence type="ECO:0000259" key="4">
    <source>
        <dbReference type="PROSITE" id="PS50115"/>
    </source>
</evidence>
<accession>A0ABD3EFC4</accession>
<dbReference type="Pfam" id="PF01412">
    <property type="entry name" value="ArfGap"/>
    <property type="match status" value="1"/>
</dbReference>
<keyword evidence="1" id="KW-0547">Nucleotide-binding</keyword>
<comment type="caution">
    <text evidence="5">The sequence shown here is derived from an EMBL/GenBank/DDBJ whole genome shotgun (WGS) entry which is preliminary data.</text>
</comment>
<evidence type="ECO:0000313" key="5">
    <source>
        <dbReference type="EMBL" id="KAL3652919.1"/>
    </source>
</evidence>